<feature type="binding site" evidence="8">
    <location>
        <position position="362"/>
    </location>
    <ligand>
        <name>NAD(+)</name>
        <dbReference type="ChEBI" id="CHEBI:57540"/>
    </ligand>
</feature>
<feature type="binding site" evidence="6 7">
    <location>
        <position position="201"/>
    </location>
    <ligand>
        <name>substrate</name>
    </ligand>
</feature>
<dbReference type="Proteomes" id="UP000502894">
    <property type="component" value="Chromosome"/>
</dbReference>
<dbReference type="GO" id="GO:0071269">
    <property type="term" value="P:L-homocysteine biosynthetic process"/>
    <property type="evidence" value="ECO:0007669"/>
    <property type="project" value="UniProtKB-UniRule"/>
</dbReference>
<comment type="similarity">
    <text evidence="1 6 10">Belongs to the adenosylhomocysteinase family.</text>
</comment>
<dbReference type="PIRSF" id="PIRSF001109">
    <property type="entry name" value="Ad_hcy_hydrolase"/>
    <property type="match status" value="1"/>
</dbReference>
<comment type="pathway">
    <text evidence="6 9">Amino-acid biosynthesis; L-homocysteine biosynthesis; L-homocysteine from S-adenosyl-L-homocysteine: step 1/1.</text>
</comment>
<dbReference type="NCBIfam" id="NF004005">
    <property type="entry name" value="PRK05476.2-3"/>
    <property type="match status" value="1"/>
</dbReference>
<name>A0A6F8T7E0_9GAMM</name>
<dbReference type="PANTHER" id="PTHR23420:SF0">
    <property type="entry name" value="ADENOSYLHOMOCYSTEINASE"/>
    <property type="match status" value="1"/>
</dbReference>
<dbReference type="SMART" id="SM00996">
    <property type="entry name" value="AdoHcyase"/>
    <property type="match status" value="1"/>
</dbReference>
<dbReference type="PROSITE" id="PS00738">
    <property type="entry name" value="ADOHCYASE_1"/>
    <property type="match status" value="1"/>
</dbReference>
<dbReference type="InterPro" id="IPR036291">
    <property type="entry name" value="NAD(P)-bd_dom_sf"/>
</dbReference>
<dbReference type="Pfam" id="PF05221">
    <property type="entry name" value="AdoHcyase"/>
    <property type="match status" value="1"/>
</dbReference>
<evidence type="ECO:0000313" key="13">
    <source>
        <dbReference type="Proteomes" id="UP000502894"/>
    </source>
</evidence>
<comment type="cofactor">
    <cofactor evidence="6 8 9">
        <name>NAD(+)</name>
        <dbReference type="ChEBI" id="CHEBI:57540"/>
    </cofactor>
    <text evidence="6 8 9">Binds 1 NAD(+) per subunit.</text>
</comment>
<dbReference type="KEGG" id="lant:TUM19329_26890"/>
<evidence type="ECO:0000256" key="5">
    <source>
        <dbReference type="ARBA" id="ARBA00023027"/>
    </source>
</evidence>
<feature type="binding site" evidence="6 7">
    <location>
        <position position="142"/>
    </location>
    <ligand>
        <name>substrate</name>
    </ligand>
</feature>
<dbReference type="EC" id="3.13.2.1" evidence="6"/>
<evidence type="ECO:0000313" key="12">
    <source>
        <dbReference type="EMBL" id="BCA96328.1"/>
    </source>
</evidence>
<dbReference type="PANTHER" id="PTHR23420">
    <property type="entry name" value="ADENOSYLHOMOCYSTEINASE"/>
    <property type="match status" value="1"/>
</dbReference>
<protein>
    <recommendedName>
        <fullName evidence="6">Adenosylhomocysteinase</fullName>
        <ecNumber evidence="6">3.13.2.1</ecNumber>
    </recommendedName>
    <alternativeName>
        <fullName evidence="6">S-adenosyl-L-homocysteine hydrolase</fullName>
        <shortName evidence="6">AdoHcyase</shortName>
    </alternativeName>
</protein>
<feature type="binding site" evidence="6 7">
    <location>
        <position position="197"/>
    </location>
    <ligand>
        <name>substrate</name>
    </ligand>
</feature>
<comment type="catalytic activity">
    <reaction evidence="6 9">
        <text>S-adenosyl-L-homocysteine + H2O = L-homocysteine + adenosine</text>
        <dbReference type="Rhea" id="RHEA:21708"/>
        <dbReference type="ChEBI" id="CHEBI:15377"/>
        <dbReference type="ChEBI" id="CHEBI:16335"/>
        <dbReference type="ChEBI" id="CHEBI:57856"/>
        <dbReference type="ChEBI" id="CHEBI:58199"/>
        <dbReference type="EC" id="3.13.2.1"/>
    </reaction>
</comment>
<dbReference type="CDD" id="cd00401">
    <property type="entry name" value="SAHH"/>
    <property type="match status" value="1"/>
</dbReference>
<dbReference type="AlphaFoldDB" id="A0A6F8T7E0"/>
<dbReference type="NCBIfam" id="TIGR00936">
    <property type="entry name" value="ahcY"/>
    <property type="match status" value="1"/>
</dbReference>
<dbReference type="Gene3D" id="3.40.50.720">
    <property type="entry name" value="NAD(P)-binding Rossmann-like Domain"/>
    <property type="match status" value="1"/>
</dbReference>
<sequence length="441" mass="48719">MNLVNDSAAQVKNLHDHRVADMSLAPWGRKEIAIAETEMPGLMALRTEFAEKQPLKGARIAGCLHMTIQTAVLIETLIALGAEVRWSSCNIFSTQDHAAAAIAAEKIPVFAWKGETEEEYWWCVEQTLNGPNGWSPNLLLDDGGDLTQIIHQKYPQLLSAIKGVSEETTTGVARLYEMAKLDLLKIPAINVNDAVTKSKFDNLYGCRESLLDGLKRATDVMIAGKVALILGYGDVGKGCAQALRGQGASVLIAEIDPICALQAAMEGYRVVTLDDVAEQVDILVTATGNYHVVTLDHMKRMRNQAILCNIGHFDSEIDIQSLKQYQWENIKPQVDHIIFPDGKRLILLAEGRLVNLGCATGHPSFVMSASFTNQVLAQIELFQNSSDYEHQVYVLPKLLDEKVARLHLGRIGAKLTELSNEQAQYIGVDKKGPFKPDHYRY</sequence>
<feature type="binding site" evidence="6 7">
    <location>
        <position position="167"/>
    </location>
    <ligand>
        <name>substrate</name>
    </ligand>
</feature>
<evidence type="ECO:0000256" key="9">
    <source>
        <dbReference type="RuleBase" id="RU000548"/>
    </source>
</evidence>
<dbReference type="FunFam" id="3.40.50.720:FF:000004">
    <property type="entry name" value="Adenosylhomocysteinase"/>
    <property type="match status" value="1"/>
</dbReference>
<accession>A0A6F8T7E0</accession>
<dbReference type="InterPro" id="IPR042172">
    <property type="entry name" value="Adenosylhomocyst_ase-like_sf"/>
</dbReference>
<feature type="binding site" evidence="6">
    <location>
        <position position="289"/>
    </location>
    <ligand>
        <name>NAD(+)</name>
        <dbReference type="ChEBI" id="CHEBI:57540"/>
    </ligand>
</feature>
<feature type="binding site" evidence="6 8">
    <location>
        <position position="254"/>
    </location>
    <ligand>
        <name>NAD(+)</name>
        <dbReference type="ChEBI" id="CHEBI:57540"/>
    </ligand>
</feature>
<dbReference type="InterPro" id="IPR000043">
    <property type="entry name" value="Adenosylhomocysteinase-like"/>
</dbReference>
<dbReference type="Pfam" id="PF00670">
    <property type="entry name" value="AdoHcyase_NAD"/>
    <property type="match status" value="1"/>
</dbReference>
<dbReference type="GO" id="GO:0033353">
    <property type="term" value="P:S-adenosylmethionine cycle"/>
    <property type="evidence" value="ECO:0007669"/>
    <property type="project" value="TreeGrafter"/>
</dbReference>
<feature type="binding site" evidence="6 8">
    <location>
        <begin position="310"/>
        <end position="312"/>
    </location>
    <ligand>
        <name>NAD(+)</name>
        <dbReference type="ChEBI" id="CHEBI:57540"/>
    </ligand>
</feature>
<evidence type="ECO:0000256" key="10">
    <source>
        <dbReference type="RuleBase" id="RU004166"/>
    </source>
</evidence>
<feature type="binding site" evidence="6 8">
    <location>
        <position position="355"/>
    </location>
    <ligand>
        <name>NAD(+)</name>
        <dbReference type="ChEBI" id="CHEBI:57540"/>
    </ligand>
</feature>
<dbReference type="RefSeq" id="WP_173237688.1">
    <property type="nucleotide sequence ID" value="NZ_AP022839.1"/>
</dbReference>
<evidence type="ECO:0000256" key="3">
    <source>
        <dbReference type="ARBA" id="ARBA00022563"/>
    </source>
</evidence>
<dbReference type="GO" id="GO:0006730">
    <property type="term" value="P:one-carbon metabolic process"/>
    <property type="evidence" value="ECO:0007669"/>
    <property type="project" value="UniProtKB-UniRule"/>
</dbReference>
<evidence type="ECO:0000256" key="6">
    <source>
        <dbReference type="HAMAP-Rule" id="MF_00563"/>
    </source>
</evidence>
<keyword evidence="2 6" id="KW-0963">Cytoplasm</keyword>
<evidence type="ECO:0000256" key="1">
    <source>
        <dbReference type="ARBA" id="ARBA00007122"/>
    </source>
</evidence>
<dbReference type="InterPro" id="IPR015878">
    <property type="entry name" value="Ado_hCys_hydrolase_NAD-bd"/>
</dbReference>
<reference evidence="12" key="1">
    <citation type="journal article" date="2020" name="Microbiol. Resour. Announc.">
        <title>Complete Genome Sequence of Novel Psychrotolerant Legionella Strain TUM19329, Isolated from Antarctic Lake Sediment.</title>
        <authorList>
            <person name="Shimada S."/>
            <person name="Nakai R."/>
            <person name="Aoki K."/>
            <person name="Shimoeda N."/>
            <person name="Ohno G."/>
            <person name="Miyazaki Y."/>
            <person name="Kudoh S."/>
            <person name="Imura S."/>
            <person name="Watanabe K."/>
            <person name="Ishii Y."/>
            <person name="Tateda K."/>
        </authorList>
    </citation>
    <scope>NUCLEOTIDE SEQUENCE [LARGE SCALE GENOMIC DNA]</scope>
    <source>
        <strain evidence="12">TUM19329</strain>
    </source>
</reference>
<evidence type="ECO:0000256" key="4">
    <source>
        <dbReference type="ARBA" id="ARBA00022801"/>
    </source>
</evidence>
<gene>
    <name evidence="6 12" type="primary">ahcY</name>
    <name evidence="12" type="ORF">TUM19329_26890</name>
</gene>
<dbReference type="FunFam" id="3.40.50.1480:FF:000006">
    <property type="entry name" value="Adenosylhomocysteinase"/>
    <property type="match status" value="1"/>
</dbReference>
<dbReference type="GO" id="GO:0004013">
    <property type="term" value="F:adenosylhomocysteinase activity"/>
    <property type="evidence" value="ECO:0007669"/>
    <property type="project" value="UniProtKB-UniRule"/>
</dbReference>
<dbReference type="SMART" id="SM00997">
    <property type="entry name" value="AdoHcyase_NAD"/>
    <property type="match status" value="1"/>
</dbReference>
<dbReference type="UniPathway" id="UPA00314">
    <property type="reaction ID" value="UER00076"/>
</dbReference>
<dbReference type="HAMAP" id="MF_00563">
    <property type="entry name" value="AdoHcyase"/>
    <property type="match status" value="1"/>
</dbReference>
<feature type="binding site" evidence="6 7">
    <location>
        <position position="67"/>
    </location>
    <ligand>
        <name>substrate</name>
    </ligand>
</feature>
<keyword evidence="13" id="KW-1185">Reference proteome</keyword>
<keyword evidence="3 6" id="KW-0554">One-carbon metabolism</keyword>
<dbReference type="InterPro" id="IPR020082">
    <property type="entry name" value="S-Ado-L-homoCys_hydrolase_CS"/>
</dbReference>
<proteinExistence type="inferred from homology"/>
<dbReference type="SUPFAM" id="SSF51735">
    <property type="entry name" value="NAD(P)-binding Rossmann-fold domains"/>
    <property type="match status" value="1"/>
</dbReference>
<dbReference type="GO" id="GO:0005829">
    <property type="term" value="C:cytosol"/>
    <property type="evidence" value="ECO:0007669"/>
    <property type="project" value="TreeGrafter"/>
</dbReference>
<feature type="binding site" evidence="6">
    <location>
        <begin position="231"/>
        <end position="236"/>
    </location>
    <ligand>
        <name>NAD(+)</name>
        <dbReference type="ChEBI" id="CHEBI:57540"/>
    </ligand>
</feature>
<dbReference type="SUPFAM" id="SSF52283">
    <property type="entry name" value="Formate/glycerate dehydrogenase catalytic domain-like"/>
    <property type="match status" value="1"/>
</dbReference>
<dbReference type="EMBL" id="AP022839">
    <property type="protein sequence ID" value="BCA96328.1"/>
    <property type="molecule type" value="Genomic_DNA"/>
</dbReference>
<evidence type="ECO:0000259" key="11">
    <source>
        <dbReference type="SMART" id="SM00997"/>
    </source>
</evidence>
<dbReference type="Gene3D" id="3.40.50.1480">
    <property type="entry name" value="Adenosylhomocysteinase-like"/>
    <property type="match status" value="3"/>
</dbReference>
<feature type="binding site" evidence="8">
    <location>
        <begin position="233"/>
        <end position="238"/>
    </location>
    <ligand>
        <name>NAD(+)</name>
        <dbReference type="ChEBI" id="CHEBI:57540"/>
    </ligand>
</feature>
<organism evidence="12 13">
    <name type="scientific">Legionella antarctica</name>
    <dbReference type="NCBI Taxonomy" id="2708020"/>
    <lineage>
        <taxon>Bacteria</taxon>
        <taxon>Pseudomonadati</taxon>
        <taxon>Pseudomonadota</taxon>
        <taxon>Gammaproteobacteria</taxon>
        <taxon>Legionellales</taxon>
        <taxon>Legionellaceae</taxon>
        <taxon>Legionella</taxon>
    </lineage>
</organism>
<dbReference type="PROSITE" id="PS00739">
    <property type="entry name" value="ADOHCYASE_2"/>
    <property type="match status" value="1"/>
</dbReference>
<evidence type="ECO:0000256" key="2">
    <source>
        <dbReference type="ARBA" id="ARBA00022490"/>
    </source>
</evidence>
<comment type="subcellular location">
    <subcellularLocation>
        <location evidence="6">Cytoplasm</location>
    </subcellularLocation>
</comment>
<feature type="domain" description="S-adenosyl-L-homocysteine hydrolase NAD binding" evidence="11">
    <location>
        <begin position="202"/>
        <end position="361"/>
    </location>
</feature>
<evidence type="ECO:0000256" key="8">
    <source>
        <dbReference type="PIRSR" id="PIRSR001109-2"/>
    </source>
</evidence>
<evidence type="ECO:0000256" key="7">
    <source>
        <dbReference type="PIRSR" id="PIRSR001109-1"/>
    </source>
</evidence>
<keyword evidence="5 6" id="KW-0520">NAD</keyword>
<keyword evidence="4 6" id="KW-0378">Hydrolase</keyword>
<feature type="binding site" evidence="6">
    <location>
        <position position="202"/>
    </location>
    <ligand>
        <name>NAD(+)</name>
        <dbReference type="ChEBI" id="CHEBI:57540"/>
    </ligand>
</feature>
<comment type="function">
    <text evidence="6">May play a key role in the regulation of the intracellular concentration of adenosylhomocysteine.</text>
</comment>
<feature type="binding site" evidence="6 8">
    <location>
        <begin position="168"/>
        <end position="170"/>
    </location>
    <ligand>
        <name>NAD(+)</name>
        <dbReference type="ChEBI" id="CHEBI:57540"/>
    </ligand>
</feature>